<organism evidence="3 4">
    <name type="scientific">Sulfuriferula nivalis</name>
    <dbReference type="NCBI Taxonomy" id="2675298"/>
    <lineage>
        <taxon>Bacteria</taxon>
        <taxon>Pseudomonadati</taxon>
        <taxon>Pseudomonadota</taxon>
        <taxon>Betaproteobacteria</taxon>
        <taxon>Nitrosomonadales</taxon>
        <taxon>Sulfuricellaceae</taxon>
        <taxon>Sulfuriferula</taxon>
    </lineage>
</organism>
<dbReference type="Proteomes" id="UP000463939">
    <property type="component" value="Chromosome"/>
</dbReference>
<gene>
    <name evidence="3" type="ORF">SFSGTM_15910</name>
</gene>
<keyword evidence="4" id="KW-1185">Reference proteome</keyword>
<dbReference type="InterPro" id="IPR003399">
    <property type="entry name" value="Mce/MlaD"/>
</dbReference>
<sequence>MNESMQFKVGLFIFSSIVFAAGFFAYLGYERGWFEQKLSYTLIAPNAENITVGMPVSFRGIPVGQVNSLSLTKQGMARIIISVDSQQSVWLRANSQFSLDKPLVGAARIKVESADLNSPELNTKTTHPLNIATGGVDVPALVAKVNGVLDQFNQLAANLAYITRRNGEANTALVNVQHITQAMTGKYGISQGLLGGEQQAQLLIDTLQNTRDLTHNLNQLSVKIDHMAFDKGGLADKADASLAQIPPMLTDIRTSLKKVDELLVNTNALTSNLKQGTDDMGQLRSEVDEALSKTNQLITKINRFLPAGKAGEVKLP</sequence>
<evidence type="ECO:0000313" key="3">
    <source>
        <dbReference type="EMBL" id="BBP00883.1"/>
    </source>
</evidence>
<dbReference type="AlphaFoldDB" id="A0A809S8Y9"/>
<evidence type="ECO:0000259" key="2">
    <source>
        <dbReference type="Pfam" id="PF02470"/>
    </source>
</evidence>
<dbReference type="PANTHER" id="PTHR33371">
    <property type="entry name" value="INTERMEMBRANE PHOSPHOLIPID TRANSPORT SYSTEM BINDING PROTEIN MLAD-RELATED"/>
    <property type="match status" value="1"/>
</dbReference>
<dbReference type="Pfam" id="PF02470">
    <property type="entry name" value="MlaD"/>
    <property type="match status" value="1"/>
</dbReference>
<feature type="domain" description="Mce/MlaD" evidence="2">
    <location>
        <begin position="38"/>
        <end position="102"/>
    </location>
</feature>
<dbReference type="InterPro" id="IPR052336">
    <property type="entry name" value="MlaD_Phospholipid_Transporter"/>
</dbReference>
<proteinExistence type="predicted"/>
<accession>A0A809S8Y9</accession>
<keyword evidence="1" id="KW-1133">Transmembrane helix</keyword>
<dbReference type="EMBL" id="AP021881">
    <property type="protein sequence ID" value="BBP00883.1"/>
    <property type="molecule type" value="Genomic_DNA"/>
</dbReference>
<reference evidence="4" key="1">
    <citation type="submission" date="2019-11" db="EMBL/GenBank/DDBJ databases">
        <title>Isolation and characterization of a novel species in the genus Sulfuriferula.</title>
        <authorList>
            <person name="Mochizuki J."/>
            <person name="Kojima H."/>
            <person name="Fukui M."/>
        </authorList>
    </citation>
    <scope>NUCLEOTIDE SEQUENCE [LARGE SCALE GENOMIC DNA]</scope>
    <source>
        <strain evidence="4">SGTM</strain>
    </source>
</reference>
<evidence type="ECO:0000313" key="4">
    <source>
        <dbReference type="Proteomes" id="UP000463939"/>
    </source>
</evidence>
<dbReference type="PANTHER" id="PTHR33371:SF4">
    <property type="entry name" value="INTERMEMBRANE PHOSPHOLIPID TRANSPORT SYSTEM BINDING PROTEIN MLAD"/>
    <property type="match status" value="1"/>
</dbReference>
<keyword evidence="1" id="KW-0472">Membrane</keyword>
<feature type="transmembrane region" description="Helical" evidence="1">
    <location>
        <begin position="9"/>
        <end position="29"/>
    </location>
</feature>
<evidence type="ECO:0000256" key="1">
    <source>
        <dbReference type="SAM" id="Phobius"/>
    </source>
</evidence>
<name>A0A809S8Y9_9PROT</name>
<dbReference type="KEGG" id="sniv:SFSGTM_15910"/>
<dbReference type="RefSeq" id="WP_162084732.1">
    <property type="nucleotide sequence ID" value="NZ_AP021881.1"/>
</dbReference>
<keyword evidence="1" id="KW-0812">Transmembrane</keyword>
<protein>
    <recommendedName>
        <fullName evidence="2">Mce/MlaD domain-containing protein</fullName>
    </recommendedName>
</protein>